<feature type="domain" description="Alpha/beta hydrolase fold-3" evidence="2">
    <location>
        <begin position="15"/>
        <end position="104"/>
    </location>
</feature>
<dbReference type="InterPro" id="IPR013094">
    <property type="entry name" value="AB_hydrolase_3"/>
</dbReference>
<comment type="caution">
    <text evidence="3">The sequence shown here is derived from an EMBL/GenBank/DDBJ whole genome shotgun (WGS) entry which is preliminary data.</text>
</comment>
<dbReference type="PANTHER" id="PTHR48081:SF33">
    <property type="entry name" value="KYNURENINE FORMAMIDASE"/>
    <property type="match status" value="1"/>
</dbReference>
<gene>
    <name evidence="3" type="ORF">NQ314_001694</name>
</gene>
<protein>
    <recommendedName>
        <fullName evidence="2">Alpha/beta hydrolase fold-3 domain-containing protein</fullName>
    </recommendedName>
</protein>
<dbReference type="Gene3D" id="3.40.50.1820">
    <property type="entry name" value="alpha/beta hydrolase"/>
    <property type="match status" value="1"/>
</dbReference>
<reference evidence="3" key="1">
    <citation type="journal article" date="2023" name="Insect Mol. Biol.">
        <title>Genome sequencing provides insights into the evolution of gene families encoding plant cell wall-degrading enzymes in longhorned beetles.</title>
        <authorList>
            <person name="Shin N.R."/>
            <person name="Okamura Y."/>
            <person name="Kirsch R."/>
            <person name="Pauchet Y."/>
        </authorList>
    </citation>
    <scope>NUCLEOTIDE SEQUENCE</scope>
    <source>
        <strain evidence="3">RBIC_L_NR</strain>
    </source>
</reference>
<keyword evidence="1" id="KW-0378">Hydrolase</keyword>
<dbReference type="InterPro" id="IPR050300">
    <property type="entry name" value="GDXG_lipolytic_enzyme"/>
</dbReference>
<dbReference type="SUPFAM" id="SSF53474">
    <property type="entry name" value="alpha/beta-Hydrolases"/>
    <property type="match status" value="1"/>
</dbReference>
<evidence type="ECO:0000259" key="2">
    <source>
        <dbReference type="Pfam" id="PF07859"/>
    </source>
</evidence>
<accession>A0AAV8ZTG7</accession>
<dbReference type="InterPro" id="IPR029058">
    <property type="entry name" value="AB_hydrolase_fold"/>
</dbReference>
<dbReference type="PANTHER" id="PTHR48081">
    <property type="entry name" value="AB HYDROLASE SUPERFAMILY PROTEIN C4A8.06C"/>
    <property type="match status" value="1"/>
</dbReference>
<sequence>MMSKKIIQSDAPVFIHIHGGYWQEESITHNINSFIAKYLHKYNIKSIYIGYELCPKVTLQQIFNNIEKAVTKCLEYARKHKSRGLHLSGHSAGAHLVAGLFENFIPSLPKEDKILFKSAFLLCGVYDLVPLITTQINIPLKLDETSAKAASPIYQNLSADGTVFYVVAAEHDSPAFVEQAKKMTEHLLSLGIKTDYVFISNVDHFDIIEKLIEEEYELSKLLINVINN</sequence>
<name>A0AAV8ZTG7_9CUCU</name>
<organism evidence="3 4">
    <name type="scientific">Rhamnusium bicolor</name>
    <dbReference type="NCBI Taxonomy" id="1586634"/>
    <lineage>
        <taxon>Eukaryota</taxon>
        <taxon>Metazoa</taxon>
        <taxon>Ecdysozoa</taxon>
        <taxon>Arthropoda</taxon>
        <taxon>Hexapoda</taxon>
        <taxon>Insecta</taxon>
        <taxon>Pterygota</taxon>
        <taxon>Neoptera</taxon>
        <taxon>Endopterygota</taxon>
        <taxon>Coleoptera</taxon>
        <taxon>Polyphaga</taxon>
        <taxon>Cucujiformia</taxon>
        <taxon>Chrysomeloidea</taxon>
        <taxon>Cerambycidae</taxon>
        <taxon>Lepturinae</taxon>
        <taxon>Rhagiini</taxon>
        <taxon>Rhamnusium</taxon>
    </lineage>
</organism>
<evidence type="ECO:0000313" key="4">
    <source>
        <dbReference type="Proteomes" id="UP001162156"/>
    </source>
</evidence>
<keyword evidence="4" id="KW-1185">Reference proteome</keyword>
<dbReference type="Proteomes" id="UP001162156">
    <property type="component" value="Unassembled WGS sequence"/>
</dbReference>
<dbReference type="Pfam" id="PF07859">
    <property type="entry name" value="Abhydrolase_3"/>
    <property type="match status" value="1"/>
</dbReference>
<dbReference type="EMBL" id="JANEYF010000521">
    <property type="protein sequence ID" value="KAJ8969542.1"/>
    <property type="molecule type" value="Genomic_DNA"/>
</dbReference>
<dbReference type="AlphaFoldDB" id="A0AAV8ZTG7"/>
<evidence type="ECO:0000256" key="1">
    <source>
        <dbReference type="ARBA" id="ARBA00022801"/>
    </source>
</evidence>
<proteinExistence type="predicted"/>
<dbReference type="GO" id="GO:0004061">
    <property type="term" value="F:arylformamidase activity"/>
    <property type="evidence" value="ECO:0007669"/>
    <property type="project" value="TreeGrafter"/>
</dbReference>
<evidence type="ECO:0000313" key="3">
    <source>
        <dbReference type="EMBL" id="KAJ8969542.1"/>
    </source>
</evidence>